<proteinExistence type="predicted"/>
<feature type="compositionally biased region" description="Basic and acidic residues" evidence="1">
    <location>
        <begin position="136"/>
        <end position="146"/>
    </location>
</feature>
<feature type="region of interest" description="Disordered" evidence="1">
    <location>
        <begin position="1"/>
        <end position="26"/>
    </location>
</feature>
<reference evidence="3" key="1">
    <citation type="submission" date="2010-08" db="EMBL/GenBank/DDBJ databases">
        <authorList>
            <consortium name="Caenorhabditis japonica Sequencing Consortium"/>
            <person name="Wilson R.K."/>
        </authorList>
    </citation>
    <scope>NUCLEOTIDE SEQUENCE [LARGE SCALE GENOMIC DNA]</scope>
    <source>
        <strain evidence="3">DF5081</strain>
    </source>
</reference>
<accession>A0A8R1I130</accession>
<dbReference type="Proteomes" id="UP000005237">
    <property type="component" value="Unassembled WGS sequence"/>
</dbReference>
<feature type="region of interest" description="Disordered" evidence="1">
    <location>
        <begin position="136"/>
        <end position="233"/>
    </location>
</feature>
<dbReference type="EnsemblMetazoa" id="CJA17852.1">
    <property type="protein sequence ID" value="CJA17852.1"/>
    <property type="gene ID" value="WBGene00137053"/>
</dbReference>
<protein>
    <submittedName>
        <fullName evidence="2">Uncharacterized protein</fullName>
    </submittedName>
</protein>
<evidence type="ECO:0000313" key="2">
    <source>
        <dbReference type="EnsemblMetazoa" id="CJA17852.1"/>
    </source>
</evidence>
<keyword evidence="3" id="KW-1185">Reference proteome</keyword>
<organism evidence="2 3">
    <name type="scientific">Caenorhabditis japonica</name>
    <dbReference type="NCBI Taxonomy" id="281687"/>
    <lineage>
        <taxon>Eukaryota</taxon>
        <taxon>Metazoa</taxon>
        <taxon>Ecdysozoa</taxon>
        <taxon>Nematoda</taxon>
        <taxon>Chromadorea</taxon>
        <taxon>Rhabditida</taxon>
        <taxon>Rhabditina</taxon>
        <taxon>Rhabditomorpha</taxon>
        <taxon>Rhabditoidea</taxon>
        <taxon>Rhabditidae</taxon>
        <taxon>Peloderinae</taxon>
        <taxon>Caenorhabditis</taxon>
    </lineage>
</organism>
<evidence type="ECO:0000256" key="1">
    <source>
        <dbReference type="SAM" id="MobiDB-lite"/>
    </source>
</evidence>
<evidence type="ECO:0000313" key="3">
    <source>
        <dbReference type="Proteomes" id="UP000005237"/>
    </source>
</evidence>
<feature type="compositionally biased region" description="Basic and acidic residues" evidence="1">
    <location>
        <begin position="193"/>
        <end position="208"/>
    </location>
</feature>
<feature type="compositionally biased region" description="Polar residues" evidence="1">
    <location>
        <begin position="147"/>
        <end position="188"/>
    </location>
</feature>
<dbReference type="AlphaFoldDB" id="A0A8R1I130"/>
<name>A0A8R1I130_CAEJA</name>
<reference evidence="2" key="2">
    <citation type="submission" date="2022-06" db="UniProtKB">
        <authorList>
            <consortium name="EnsemblMetazoa"/>
        </authorList>
    </citation>
    <scope>IDENTIFICATION</scope>
    <source>
        <strain evidence="2">DF5081</strain>
    </source>
</reference>
<sequence length="246" mass="27497">MTSSSRSGSQRGVLTKSGALSSKKSDDNTPFSMSYLCVNKYLSNQSSHPVRMVLTCGQSVGNQSITVSVEKITRETALELADSTYFEAAFNLADNRKSLKKACQQARQFYMEHVLHKNPFPPRQKFKVVLERIKGKKEGTEQKSDVESNTSTTPKNTESSLSLVEGTMSLTSISSHNLAPTRANQSLPRTPKKRSEQMKSRPAPERVHHQIPKLMETPSIPIPHPPRPQKTATEENRLMNTFYTSE</sequence>